<evidence type="ECO:0000256" key="2">
    <source>
        <dbReference type="ARBA" id="ARBA00022692"/>
    </source>
</evidence>
<dbReference type="RefSeq" id="WP_117001219.1">
    <property type="nucleotide sequence ID" value="NZ_BMJS01000001.1"/>
</dbReference>
<proteinExistence type="predicted"/>
<keyword evidence="4 5" id="KW-0472">Membrane</keyword>
<evidence type="ECO:0000313" key="6">
    <source>
        <dbReference type="EMBL" id="GGF88167.1"/>
    </source>
</evidence>
<feature type="transmembrane region" description="Helical" evidence="5">
    <location>
        <begin position="123"/>
        <end position="141"/>
    </location>
</feature>
<sequence length="213" mass="24648">MIGHISINISFVIYCIYFLPQIIYNQFKRQAGHISHGTHLLMVVANVLDLIYGFGFDLQWQYRAVTMLTLACLLFQQWQIYRDSKSINQQKSRNAQSYNFHILCLLVIAVGIALVSLHNLNNAMLENIGFISMFCYAIYWLPQIIKNIKEKNATAFSLIFLILNVLALVCDEISALSFGWPLPSIISPIVILSLLFIMVGQYYYYYRLRMIID</sequence>
<feature type="transmembrane region" description="Helical" evidence="5">
    <location>
        <begin position="98"/>
        <end position="117"/>
    </location>
</feature>
<name>A0A8J3E7K9_9GAMM</name>
<evidence type="ECO:0000256" key="4">
    <source>
        <dbReference type="ARBA" id="ARBA00023136"/>
    </source>
</evidence>
<dbReference type="GO" id="GO:0016020">
    <property type="term" value="C:membrane"/>
    <property type="evidence" value="ECO:0007669"/>
    <property type="project" value="UniProtKB-SubCell"/>
</dbReference>
<protein>
    <submittedName>
        <fullName evidence="6">Uncharacterized protein</fullName>
    </submittedName>
</protein>
<feature type="transmembrane region" description="Helical" evidence="5">
    <location>
        <begin position="36"/>
        <end position="54"/>
    </location>
</feature>
<accession>A0A8J3E7K9</accession>
<dbReference type="EMBL" id="BMJS01000001">
    <property type="protein sequence ID" value="GGF88167.1"/>
    <property type="molecule type" value="Genomic_DNA"/>
</dbReference>
<keyword evidence="3 5" id="KW-1133">Transmembrane helix</keyword>
<dbReference type="InterPro" id="IPR006603">
    <property type="entry name" value="PQ-loop_rpt"/>
</dbReference>
<comment type="caution">
    <text evidence="6">The sequence shown here is derived from an EMBL/GenBank/DDBJ whole genome shotgun (WGS) entry which is preliminary data.</text>
</comment>
<dbReference type="Pfam" id="PF04193">
    <property type="entry name" value="PQ-loop"/>
    <property type="match status" value="2"/>
</dbReference>
<organism evidence="6 7">
    <name type="scientific">Cysteiniphilum litorale</name>
    <dbReference type="NCBI Taxonomy" id="2056700"/>
    <lineage>
        <taxon>Bacteria</taxon>
        <taxon>Pseudomonadati</taxon>
        <taxon>Pseudomonadota</taxon>
        <taxon>Gammaproteobacteria</taxon>
        <taxon>Thiotrichales</taxon>
        <taxon>Fastidiosibacteraceae</taxon>
        <taxon>Cysteiniphilum</taxon>
    </lineage>
</organism>
<feature type="transmembrane region" description="Helical" evidence="5">
    <location>
        <begin position="6"/>
        <end position="24"/>
    </location>
</feature>
<keyword evidence="7" id="KW-1185">Reference proteome</keyword>
<reference evidence="6" key="2">
    <citation type="submission" date="2020-09" db="EMBL/GenBank/DDBJ databases">
        <authorList>
            <person name="Sun Q."/>
            <person name="Zhou Y."/>
        </authorList>
    </citation>
    <scope>NUCLEOTIDE SEQUENCE</scope>
    <source>
        <strain evidence="6">CGMCC 1.15758</strain>
    </source>
</reference>
<comment type="subcellular location">
    <subcellularLocation>
        <location evidence="1">Membrane</location>
        <topology evidence="1">Multi-pass membrane protein</topology>
    </subcellularLocation>
</comment>
<dbReference type="Gene3D" id="1.20.1280.290">
    <property type="match status" value="2"/>
</dbReference>
<evidence type="ECO:0000256" key="5">
    <source>
        <dbReference type="SAM" id="Phobius"/>
    </source>
</evidence>
<evidence type="ECO:0000256" key="1">
    <source>
        <dbReference type="ARBA" id="ARBA00004141"/>
    </source>
</evidence>
<feature type="transmembrane region" description="Helical" evidence="5">
    <location>
        <begin position="185"/>
        <end position="205"/>
    </location>
</feature>
<evidence type="ECO:0000313" key="7">
    <source>
        <dbReference type="Proteomes" id="UP000636949"/>
    </source>
</evidence>
<dbReference type="Proteomes" id="UP000636949">
    <property type="component" value="Unassembled WGS sequence"/>
</dbReference>
<keyword evidence="2 5" id="KW-0812">Transmembrane</keyword>
<dbReference type="SMART" id="SM00679">
    <property type="entry name" value="CTNS"/>
    <property type="match status" value="2"/>
</dbReference>
<gene>
    <name evidence="6" type="ORF">GCM10010995_01770</name>
</gene>
<reference evidence="6" key="1">
    <citation type="journal article" date="2014" name="Int. J. Syst. Evol. Microbiol.">
        <title>Complete genome sequence of Corynebacterium casei LMG S-19264T (=DSM 44701T), isolated from a smear-ripened cheese.</title>
        <authorList>
            <consortium name="US DOE Joint Genome Institute (JGI-PGF)"/>
            <person name="Walter F."/>
            <person name="Albersmeier A."/>
            <person name="Kalinowski J."/>
            <person name="Ruckert C."/>
        </authorList>
    </citation>
    <scope>NUCLEOTIDE SEQUENCE</scope>
    <source>
        <strain evidence="6">CGMCC 1.15758</strain>
    </source>
</reference>
<feature type="transmembrane region" description="Helical" evidence="5">
    <location>
        <begin position="153"/>
        <end position="179"/>
    </location>
</feature>
<evidence type="ECO:0000256" key="3">
    <source>
        <dbReference type="ARBA" id="ARBA00022989"/>
    </source>
</evidence>
<dbReference type="AlphaFoldDB" id="A0A8J3E7K9"/>
<dbReference type="OrthoDB" id="5605608at2"/>